<sequence length="368" mass="39576">MNHSLAWGLGALLIIISSVAAAQSMSGVSVGGNRQELDGLGSPPVSSQAMGPHTVEKYKTPGGNDLSVTYHRSSGKIVYLESDWGGEMAGAFADYDGFKYGKTTLSEIRTKLGSNGFRFKDRPPASSTPDGGISLFNSYEIKGQNTVATFVTSISAEVIKSSRNKGADPNIGDIATLTAIVIGEKGYLGTIWGEDKVMSPNYSPIDWPGGSPDSAPTPPPAPRQIHPTDYPAQPVYRGKTAKPDFSGRNAHFKSFRTRIREGMAQGPDFAGEFSVIQFGCGTGCSAVVVANNRTGQPYDFPRGGEDNTYLTLKYHIDSRLMVAQWGSYDSGKCFMEYFDFAQGIWSEVGKREVGPLDACYNDIEENAP</sequence>
<dbReference type="RefSeq" id="WP_111164121.1">
    <property type="nucleotide sequence ID" value="NZ_PCDP01000076.1"/>
</dbReference>
<evidence type="ECO:0000256" key="1">
    <source>
        <dbReference type="SAM" id="MobiDB-lite"/>
    </source>
</evidence>
<evidence type="ECO:0000313" key="3">
    <source>
        <dbReference type="EMBL" id="PZM08080.1"/>
    </source>
</evidence>
<evidence type="ECO:0000256" key="2">
    <source>
        <dbReference type="SAM" id="SignalP"/>
    </source>
</evidence>
<keyword evidence="4" id="KW-1185">Reference proteome</keyword>
<feature type="region of interest" description="Disordered" evidence="1">
    <location>
        <begin position="203"/>
        <end position="233"/>
    </location>
</feature>
<feature type="region of interest" description="Disordered" evidence="1">
    <location>
        <begin position="33"/>
        <end position="53"/>
    </location>
</feature>
<dbReference type="OrthoDB" id="1522627at2"/>
<protein>
    <recommendedName>
        <fullName evidence="5">Beta/gamma crystallin 'Greek key' domain-containing protein</fullName>
    </recommendedName>
</protein>
<dbReference type="Proteomes" id="UP000248925">
    <property type="component" value="Unassembled WGS sequence"/>
</dbReference>
<keyword evidence="2" id="KW-0732">Signal</keyword>
<organism evidence="3 4">
    <name type="scientific">Rhizobium tubonense</name>
    <dbReference type="NCBI Taxonomy" id="484088"/>
    <lineage>
        <taxon>Bacteria</taxon>
        <taxon>Pseudomonadati</taxon>
        <taxon>Pseudomonadota</taxon>
        <taxon>Alphaproteobacteria</taxon>
        <taxon>Hyphomicrobiales</taxon>
        <taxon>Rhizobiaceae</taxon>
        <taxon>Rhizobium/Agrobacterium group</taxon>
        <taxon>Rhizobium</taxon>
    </lineage>
</organism>
<accession>A0A2W4E8Q5</accession>
<evidence type="ECO:0008006" key="5">
    <source>
        <dbReference type="Google" id="ProtNLM"/>
    </source>
</evidence>
<gene>
    <name evidence="3" type="ORF">CPY51_30525</name>
</gene>
<dbReference type="AlphaFoldDB" id="A0A2W4E8Q5"/>
<feature type="chain" id="PRO_5016175934" description="Beta/gamma crystallin 'Greek key' domain-containing protein" evidence="2">
    <location>
        <begin position="23"/>
        <end position="368"/>
    </location>
</feature>
<reference evidence="3 4" key="1">
    <citation type="journal article" date="2018" name="Sci. Rep.">
        <title>Rhizobium tumorigenes sp. nov., a novel plant tumorigenic bacterium isolated from cane gall tumors on thornless blackberry.</title>
        <authorList>
            <person name="Kuzmanovi N."/>
            <person name="Smalla K."/>
            <person name="Gronow S."/>
            <person name="PuBawska J."/>
        </authorList>
    </citation>
    <scope>NUCLEOTIDE SEQUENCE [LARGE SCALE GENOMIC DNA]</scope>
    <source>
        <strain evidence="3 4">CCBAU 85046</strain>
    </source>
</reference>
<proteinExistence type="predicted"/>
<evidence type="ECO:0000313" key="4">
    <source>
        <dbReference type="Proteomes" id="UP000248925"/>
    </source>
</evidence>
<comment type="caution">
    <text evidence="3">The sequence shown here is derived from an EMBL/GenBank/DDBJ whole genome shotgun (WGS) entry which is preliminary data.</text>
</comment>
<dbReference type="EMBL" id="PCDP01000076">
    <property type="protein sequence ID" value="PZM08080.1"/>
    <property type="molecule type" value="Genomic_DNA"/>
</dbReference>
<feature type="signal peptide" evidence="2">
    <location>
        <begin position="1"/>
        <end position="22"/>
    </location>
</feature>
<name>A0A2W4E8Q5_9HYPH</name>